<dbReference type="EMBL" id="BARU01027607">
    <property type="protein sequence ID" value="GAH75467.1"/>
    <property type="molecule type" value="Genomic_DNA"/>
</dbReference>
<sequence length="270" mass="28271">LSCGGLTGVVARLESVGDEHECFAGGVSKVGPVTDATYTSGAVAFGEGATDVLSVWDDLVVEDTVGEAPTVVYPNSTDCNGYESVDSERPPDTLLGDVVDSALSGPNLLKISTNDENYHAANTVGENESPGHRLLFDLGTGVVTDADVLVKGYGDGSDGTGWYLYVWDNPGTQWVFKTSHTSGSKDTLTANDLQAYAYLSAANYRLQIRLCGKDQEMGGEAVLYYAQCEYAAEEAPEEPEGQPVDVASAGSVESPTVAVVHVATPVNVTS</sequence>
<accession>X1I1A8</accession>
<feature type="non-terminal residue" evidence="1">
    <location>
        <position position="1"/>
    </location>
</feature>
<feature type="non-terminal residue" evidence="1">
    <location>
        <position position="270"/>
    </location>
</feature>
<proteinExistence type="predicted"/>
<evidence type="ECO:0000313" key="1">
    <source>
        <dbReference type="EMBL" id="GAH75467.1"/>
    </source>
</evidence>
<protein>
    <submittedName>
        <fullName evidence="1">Uncharacterized protein</fullName>
    </submittedName>
</protein>
<dbReference type="AlphaFoldDB" id="X1I1A8"/>
<comment type="caution">
    <text evidence="1">The sequence shown here is derived from an EMBL/GenBank/DDBJ whole genome shotgun (WGS) entry which is preliminary data.</text>
</comment>
<name>X1I1A8_9ZZZZ</name>
<organism evidence="1">
    <name type="scientific">marine sediment metagenome</name>
    <dbReference type="NCBI Taxonomy" id="412755"/>
    <lineage>
        <taxon>unclassified sequences</taxon>
        <taxon>metagenomes</taxon>
        <taxon>ecological metagenomes</taxon>
    </lineage>
</organism>
<gene>
    <name evidence="1" type="ORF">S03H2_44178</name>
</gene>
<reference evidence="1" key="1">
    <citation type="journal article" date="2014" name="Front. Microbiol.">
        <title>High frequency of phylogenetically diverse reductive dehalogenase-homologous genes in deep subseafloor sedimentary metagenomes.</title>
        <authorList>
            <person name="Kawai M."/>
            <person name="Futagami T."/>
            <person name="Toyoda A."/>
            <person name="Takaki Y."/>
            <person name="Nishi S."/>
            <person name="Hori S."/>
            <person name="Arai W."/>
            <person name="Tsubouchi T."/>
            <person name="Morono Y."/>
            <person name="Uchiyama I."/>
            <person name="Ito T."/>
            <person name="Fujiyama A."/>
            <person name="Inagaki F."/>
            <person name="Takami H."/>
        </authorList>
    </citation>
    <scope>NUCLEOTIDE SEQUENCE</scope>
    <source>
        <strain evidence="1">Expedition CK06-06</strain>
    </source>
</reference>